<comment type="caution">
    <text evidence="2">The sequence shown here is derived from an EMBL/GenBank/DDBJ whole genome shotgun (WGS) entry which is preliminary data.</text>
</comment>
<proteinExistence type="predicted"/>
<protein>
    <recommendedName>
        <fullName evidence="4">BED-type domain-containing protein</fullName>
    </recommendedName>
</protein>
<feature type="compositionally biased region" description="Basic and acidic residues" evidence="1">
    <location>
        <begin position="1"/>
        <end position="10"/>
    </location>
</feature>
<evidence type="ECO:0000256" key="1">
    <source>
        <dbReference type="SAM" id="MobiDB-lite"/>
    </source>
</evidence>
<organism evidence="2 3">
    <name type="scientific">Rhizophagus irregularis (strain DAOM 197198w)</name>
    <name type="common">Glomus intraradices</name>
    <dbReference type="NCBI Taxonomy" id="1432141"/>
    <lineage>
        <taxon>Eukaryota</taxon>
        <taxon>Fungi</taxon>
        <taxon>Fungi incertae sedis</taxon>
        <taxon>Mucoromycota</taxon>
        <taxon>Glomeromycotina</taxon>
        <taxon>Glomeromycetes</taxon>
        <taxon>Glomerales</taxon>
        <taxon>Glomeraceae</taxon>
        <taxon>Rhizophagus</taxon>
    </lineage>
</organism>
<keyword evidence="3" id="KW-1185">Reference proteome</keyword>
<reference evidence="2 3" key="1">
    <citation type="submission" date="2014-02" db="EMBL/GenBank/DDBJ databases">
        <title>Single nucleus genome sequencing reveals high similarity among nuclei of an endomycorrhizal fungus.</title>
        <authorList>
            <person name="Lin K."/>
            <person name="Geurts R."/>
            <person name="Zhang Z."/>
            <person name="Limpens E."/>
            <person name="Saunders D.G."/>
            <person name="Mu D."/>
            <person name="Pang E."/>
            <person name="Cao H."/>
            <person name="Cha H."/>
            <person name="Lin T."/>
            <person name="Zhou Q."/>
            <person name="Shang Y."/>
            <person name="Li Y."/>
            <person name="Ivanov S."/>
            <person name="Sharma T."/>
            <person name="Velzen R.V."/>
            <person name="Ruijter N.D."/>
            <person name="Aanen D.K."/>
            <person name="Win J."/>
            <person name="Kamoun S."/>
            <person name="Bisseling T."/>
            <person name="Huang S."/>
        </authorList>
    </citation>
    <scope>NUCLEOTIDE SEQUENCE [LARGE SCALE GENOMIC DNA]</scope>
    <source>
        <strain evidence="3">DAOM197198w</strain>
    </source>
</reference>
<evidence type="ECO:0008006" key="4">
    <source>
        <dbReference type="Google" id="ProtNLM"/>
    </source>
</evidence>
<evidence type="ECO:0000313" key="2">
    <source>
        <dbReference type="EMBL" id="EXX66157.1"/>
    </source>
</evidence>
<feature type="region of interest" description="Disordered" evidence="1">
    <location>
        <begin position="1"/>
        <end position="22"/>
    </location>
</feature>
<accession>A0A015J9F6</accession>
<dbReference type="AlphaFoldDB" id="A0A015J9F6"/>
<dbReference type="HOGENOM" id="CLU_171277_0_0_1"/>
<dbReference type="EMBL" id="JEMT01019449">
    <property type="protein sequence ID" value="EXX66157.1"/>
    <property type="molecule type" value="Genomic_DNA"/>
</dbReference>
<dbReference type="Proteomes" id="UP000022910">
    <property type="component" value="Unassembled WGS sequence"/>
</dbReference>
<evidence type="ECO:0000313" key="3">
    <source>
        <dbReference type="Proteomes" id="UP000022910"/>
    </source>
</evidence>
<sequence>MSDHIEELSIKKKNRGGRPSNSIWKDINKGEAVSSGKFAAFCKYCKNTWSRNKISKLEEYLSNYCPD</sequence>
<gene>
    <name evidence="2" type="ORF">RirG_126510</name>
</gene>
<name>A0A015J9F6_RHIIW</name>